<feature type="region of interest" description="Disordered" evidence="1">
    <location>
        <begin position="29"/>
        <end position="69"/>
    </location>
</feature>
<dbReference type="KEGG" id="hro:HELRODRAFT_167868"/>
<reference evidence="3 5" key="2">
    <citation type="journal article" date="2013" name="Nature">
        <title>Insights into bilaterian evolution from three spiralian genomes.</title>
        <authorList>
            <person name="Simakov O."/>
            <person name="Marletaz F."/>
            <person name="Cho S.J."/>
            <person name="Edsinger-Gonzales E."/>
            <person name="Havlak P."/>
            <person name="Hellsten U."/>
            <person name="Kuo D.H."/>
            <person name="Larsson T."/>
            <person name="Lv J."/>
            <person name="Arendt D."/>
            <person name="Savage R."/>
            <person name="Osoegawa K."/>
            <person name="de Jong P."/>
            <person name="Grimwood J."/>
            <person name="Chapman J.A."/>
            <person name="Shapiro H."/>
            <person name="Aerts A."/>
            <person name="Otillar R.P."/>
            <person name="Terry A.Y."/>
            <person name="Boore J.L."/>
            <person name="Grigoriev I.V."/>
            <person name="Lindberg D.R."/>
            <person name="Seaver E.C."/>
            <person name="Weisblat D.A."/>
            <person name="Putnam N.H."/>
            <person name="Rokhsar D.S."/>
        </authorList>
    </citation>
    <scope>NUCLEOTIDE SEQUENCE</scope>
</reference>
<gene>
    <name evidence="4" type="primary">20202117</name>
    <name evidence="3" type="ORF">HELRODRAFT_167868</name>
</gene>
<dbReference type="InParanoid" id="T1EZW7"/>
<evidence type="ECO:0000259" key="2">
    <source>
        <dbReference type="Pfam" id="PF08833"/>
    </source>
</evidence>
<dbReference type="Pfam" id="PF08833">
    <property type="entry name" value="Axin_b-cat_bind"/>
    <property type="match status" value="1"/>
</dbReference>
<dbReference type="InterPro" id="IPR014936">
    <property type="entry name" value="Axin_b-cat-bd"/>
</dbReference>
<dbReference type="RefSeq" id="XP_009011845.1">
    <property type="nucleotide sequence ID" value="XM_009013597.1"/>
</dbReference>
<dbReference type="HOGENOM" id="CLU_554642_0_0_1"/>
<dbReference type="EMBL" id="KB095905">
    <property type="protein sequence ID" value="ESO10031.1"/>
    <property type="molecule type" value="Genomic_DNA"/>
</dbReference>
<accession>T1EZW7</accession>
<feature type="compositionally biased region" description="Low complexity" evidence="1">
    <location>
        <begin position="118"/>
        <end position="128"/>
    </location>
</feature>
<evidence type="ECO:0000313" key="4">
    <source>
        <dbReference type="EnsemblMetazoa" id="HelroP167868"/>
    </source>
</evidence>
<dbReference type="CTD" id="20202117"/>
<dbReference type="EnsemblMetazoa" id="HelroT167868">
    <property type="protein sequence ID" value="HelroP167868"/>
    <property type="gene ID" value="HelroG167868"/>
</dbReference>
<evidence type="ECO:0000256" key="1">
    <source>
        <dbReference type="SAM" id="MobiDB-lite"/>
    </source>
</evidence>
<dbReference type="Proteomes" id="UP000015101">
    <property type="component" value="Unassembled WGS sequence"/>
</dbReference>
<protein>
    <recommendedName>
        <fullName evidence="2">Axin beta-catenin binding domain-containing protein</fullName>
    </recommendedName>
</protein>
<feature type="compositionally biased region" description="Acidic residues" evidence="1">
    <location>
        <begin position="281"/>
        <end position="290"/>
    </location>
</feature>
<dbReference type="AlphaFoldDB" id="T1EZW7"/>
<organism evidence="4 5">
    <name type="scientific">Helobdella robusta</name>
    <name type="common">Californian leech</name>
    <dbReference type="NCBI Taxonomy" id="6412"/>
    <lineage>
        <taxon>Eukaryota</taxon>
        <taxon>Metazoa</taxon>
        <taxon>Spiralia</taxon>
        <taxon>Lophotrochozoa</taxon>
        <taxon>Annelida</taxon>
        <taxon>Clitellata</taxon>
        <taxon>Hirudinea</taxon>
        <taxon>Rhynchobdellida</taxon>
        <taxon>Glossiphoniidae</taxon>
        <taxon>Helobdella</taxon>
    </lineage>
</organism>
<feature type="compositionally biased region" description="Low complexity" evidence="1">
    <location>
        <begin position="454"/>
        <end position="471"/>
    </location>
</feature>
<sequence>MAQELSPVNFKSDRVSSLIGFSETPHAILQSNSVTPPSTLTSHLSSLSSSSSSSSSSYTSQNRKSTSPRSTYLVTLMASINSDKSDVHINADSILEEHLSRIWEDSGISSSPSPPPSLTDQQLPSLQQPQQFQQMLQNNFLNRLSQNQKYQHQSSHAHNTTSPMSLVSLHYQQQPLQIKTEPLHLTETNKTTNYFSLDGKLYNCNDATIHQKQKFSNLVNINSWVSNTNRDRQIVPQPTSPAWNPKHINGKDLIFNPQLNTFNSISMIKPSMNNFLEDQENISFDNDDDNNNNNNGVGNFNDGNSGFSASTLPSPTSSSQITKPALSSSSQLIKCFWCNSIENVSDCLDLCEGMDVNNSSTEPLSTFNSTQFCNSLNRSSTSPLVSNSKNSTENMSMFLAGDKTSNNSCLGFSKNNSISISNSDNTVNNNYFAFSQIVKSKECNTSLSSPSSHSVATSSSSSSSASFPSSADQHTATPYCCCKNHNLYINGR</sequence>
<feature type="region of interest" description="Disordered" evidence="1">
    <location>
        <begin position="454"/>
        <end position="474"/>
    </location>
</feature>
<feature type="region of interest" description="Disordered" evidence="1">
    <location>
        <begin position="281"/>
        <end position="323"/>
    </location>
</feature>
<dbReference type="GeneID" id="20202117"/>
<feature type="compositionally biased region" description="Low complexity" evidence="1">
    <location>
        <begin position="38"/>
        <end position="60"/>
    </location>
</feature>
<reference evidence="5" key="1">
    <citation type="submission" date="2012-12" db="EMBL/GenBank/DDBJ databases">
        <authorList>
            <person name="Hellsten U."/>
            <person name="Grimwood J."/>
            <person name="Chapman J.A."/>
            <person name="Shapiro H."/>
            <person name="Aerts A."/>
            <person name="Otillar R.P."/>
            <person name="Terry A.Y."/>
            <person name="Boore J.L."/>
            <person name="Simakov O."/>
            <person name="Marletaz F."/>
            <person name="Cho S.-J."/>
            <person name="Edsinger-Gonzales E."/>
            <person name="Havlak P."/>
            <person name="Kuo D.-H."/>
            <person name="Larsson T."/>
            <person name="Lv J."/>
            <person name="Arendt D."/>
            <person name="Savage R."/>
            <person name="Osoegawa K."/>
            <person name="de Jong P."/>
            <person name="Lindberg D.R."/>
            <person name="Seaver E.C."/>
            <person name="Weisblat D.A."/>
            <person name="Putnam N.H."/>
            <person name="Grigoriev I.V."/>
            <person name="Rokhsar D.S."/>
        </authorList>
    </citation>
    <scope>NUCLEOTIDE SEQUENCE</scope>
</reference>
<dbReference type="EMBL" id="AMQM01002857">
    <property type="status" value="NOT_ANNOTATED_CDS"/>
    <property type="molecule type" value="Genomic_DNA"/>
</dbReference>
<feature type="domain" description="Axin beta-catenin binding" evidence="2">
    <location>
        <begin position="90"/>
        <end position="114"/>
    </location>
</feature>
<keyword evidence="5" id="KW-1185">Reference proteome</keyword>
<reference evidence="4" key="3">
    <citation type="submission" date="2015-06" db="UniProtKB">
        <authorList>
            <consortium name="EnsemblMetazoa"/>
        </authorList>
    </citation>
    <scope>IDENTIFICATION</scope>
</reference>
<name>T1EZW7_HELRO</name>
<evidence type="ECO:0000313" key="5">
    <source>
        <dbReference type="Proteomes" id="UP000015101"/>
    </source>
</evidence>
<proteinExistence type="predicted"/>
<feature type="region of interest" description="Disordered" evidence="1">
    <location>
        <begin position="105"/>
        <end position="128"/>
    </location>
</feature>
<feature type="compositionally biased region" description="Low complexity" evidence="1">
    <location>
        <begin position="291"/>
        <end position="319"/>
    </location>
</feature>
<evidence type="ECO:0000313" key="3">
    <source>
        <dbReference type="EMBL" id="ESO10031.1"/>
    </source>
</evidence>